<evidence type="ECO:0000313" key="2">
    <source>
        <dbReference type="Proteomes" id="UP000799436"/>
    </source>
</evidence>
<dbReference type="Gene3D" id="3.40.30.10">
    <property type="entry name" value="Glutaredoxin"/>
    <property type="match status" value="1"/>
</dbReference>
<keyword evidence="2" id="KW-1185">Reference proteome</keyword>
<reference evidence="1" key="1">
    <citation type="journal article" date="2020" name="Stud. Mycol.">
        <title>101 Dothideomycetes genomes: a test case for predicting lifestyles and emergence of pathogens.</title>
        <authorList>
            <person name="Haridas S."/>
            <person name="Albert R."/>
            <person name="Binder M."/>
            <person name="Bloem J."/>
            <person name="Labutti K."/>
            <person name="Salamov A."/>
            <person name="Andreopoulos B."/>
            <person name="Baker S."/>
            <person name="Barry K."/>
            <person name="Bills G."/>
            <person name="Bluhm B."/>
            <person name="Cannon C."/>
            <person name="Castanera R."/>
            <person name="Culley D."/>
            <person name="Daum C."/>
            <person name="Ezra D."/>
            <person name="Gonzalez J."/>
            <person name="Henrissat B."/>
            <person name="Kuo A."/>
            <person name="Liang C."/>
            <person name="Lipzen A."/>
            <person name="Lutzoni F."/>
            <person name="Magnuson J."/>
            <person name="Mondo S."/>
            <person name="Nolan M."/>
            <person name="Ohm R."/>
            <person name="Pangilinan J."/>
            <person name="Park H.-J."/>
            <person name="Ramirez L."/>
            <person name="Alfaro M."/>
            <person name="Sun H."/>
            <person name="Tritt A."/>
            <person name="Yoshinaga Y."/>
            <person name="Zwiers L.-H."/>
            <person name="Turgeon B."/>
            <person name="Goodwin S."/>
            <person name="Spatafora J."/>
            <person name="Crous P."/>
            <person name="Grigoriev I."/>
        </authorList>
    </citation>
    <scope>NUCLEOTIDE SEQUENCE</scope>
    <source>
        <strain evidence="1">CBS 116005</strain>
    </source>
</reference>
<dbReference type="CDD" id="cd02947">
    <property type="entry name" value="TRX_family"/>
    <property type="match status" value="1"/>
</dbReference>
<organism evidence="1 2">
    <name type="scientific">Teratosphaeria nubilosa</name>
    <dbReference type="NCBI Taxonomy" id="161662"/>
    <lineage>
        <taxon>Eukaryota</taxon>
        <taxon>Fungi</taxon>
        <taxon>Dikarya</taxon>
        <taxon>Ascomycota</taxon>
        <taxon>Pezizomycotina</taxon>
        <taxon>Dothideomycetes</taxon>
        <taxon>Dothideomycetidae</taxon>
        <taxon>Mycosphaerellales</taxon>
        <taxon>Teratosphaeriaceae</taxon>
        <taxon>Teratosphaeria</taxon>
    </lineage>
</organism>
<dbReference type="InterPro" id="IPR036249">
    <property type="entry name" value="Thioredoxin-like_sf"/>
</dbReference>
<dbReference type="AlphaFoldDB" id="A0A6G1L6Z5"/>
<accession>A0A6G1L6Z5</accession>
<proteinExistence type="predicted"/>
<sequence>MTGVQRTWLARFRCEPHEIIKKLLQQTAIVVHQELGSREDFDNAIKSNPGKHVFIMAYEGTAPADADEHAAKHSDKVASYKFDLNKAPQAKSVHGIEKTPSALIYKDGQLVKKVDGMDPTEMQEVGKVLGA</sequence>
<name>A0A6G1L6Z5_9PEZI</name>
<evidence type="ECO:0008006" key="3">
    <source>
        <dbReference type="Google" id="ProtNLM"/>
    </source>
</evidence>
<evidence type="ECO:0000313" key="1">
    <source>
        <dbReference type="EMBL" id="KAF2768703.1"/>
    </source>
</evidence>
<dbReference type="OrthoDB" id="2121326at2759"/>
<dbReference type="SUPFAM" id="SSF52833">
    <property type="entry name" value="Thioredoxin-like"/>
    <property type="match status" value="1"/>
</dbReference>
<protein>
    <recommendedName>
        <fullName evidence="3">Thioredoxin domain-containing protein</fullName>
    </recommendedName>
</protein>
<dbReference type="Proteomes" id="UP000799436">
    <property type="component" value="Unassembled WGS sequence"/>
</dbReference>
<gene>
    <name evidence="1" type="ORF">EJ03DRAFT_383135</name>
</gene>
<dbReference type="EMBL" id="ML995841">
    <property type="protein sequence ID" value="KAF2768703.1"/>
    <property type="molecule type" value="Genomic_DNA"/>
</dbReference>